<evidence type="ECO:0000313" key="4">
    <source>
        <dbReference type="Proteomes" id="UP001148125"/>
    </source>
</evidence>
<dbReference type="Pfam" id="PF01476">
    <property type="entry name" value="LysM"/>
    <property type="match status" value="1"/>
</dbReference>
<proteinExistence type="predicted"/>
<dbReference type="Gene3D" id="1.10.10.2520">
    <property type="entry name" value="Cell wall hydrolase SleB, domain 1"/>
    <property type="match status" value="1"/>
</dbReference>
<accession>A0ABT5VAY8</accession>
<dbReference type="Proteomes" id="UP001148125">
    <property type="component" value="Unassembled WGS sequence"/>
</dbReference>
<protein>
    <submittedName>
        <fullName evidence="3">Cell wall hydrolase</fullName>
    </submittedName>
</protein>
<gene>
    <name evidence="3" type="ORF">N7Z68_04395</name>
</gene>
<feature type="signal peptide" evidence="1">
    <location>
        <begin position="1"/>
        <end position="27"/>
    </location>
</feature>
<keyword evidence="3" id="KW-0378">Hydrolase</keyword>
<dbReference type="RefSeq" id="WP_275117243.1">
    <property type="nucleotide sequence ID" value="NZ_JAOTPO010000002.1"/>
</dbReference>
<dbReference type="PANTHER" id="PTHR33734:SF22">
    <property type="entry name" value="MEMBRANE-BOUND LYTIC MUREIN TRANSGLYCOSYLASE D"/>
    <property type="match status" value="1"/>
</dbReference>
<dbReference type="Gene3D" id="6.20.240.60">
    <property type="match status" value="1"/>
</dbReference>
<dbReference type="EMBL" id="JAOTPO010000002">
    <property type="protein sequence ID" value="MDE5412615.1"/>
    <property type="molecule type" value="Genomic_DNA"/>
</dbReference>
<reference evidence="3" key="1">
    <citation type="submission" date="2024-05" db="EMBL/GenBank/DDBJ databases">
        <title>Alkalihalobacillus sp. strain MEB203 novel alkaliphilic bacterium from Lonar Lake, India.</title>
        <authorList>
            <person name="Joshi A."/>
            <person name="Thite S."/>
            <person name="Mengade P."/>
        </authorList>
    </citation>
    <scope>NUCLEOTIDE SEQUENCE</scope>
    <source>
        <strain evidence="3">MEB 203</strain>
    </source>
</reference>
<dbReference type="SMART" id="SM00257">
    <property type="entry name" value="LysM"/>
    <property type="match status" value="1"/>
</dbReference>
<dbReference type="Gene3D" id="3.10.350.10">
    <property type="entry name" value="LysM domain"/>
    <property type="match status" value="1"/>
</dbReference>
<dbReference type="InterPro" id="IPR042047">
    <property type="entry name" value="SleB_dom1"/>
</dbReference>
<dbReference type="InterPro" id="IPR018392">
    <property type="entry name" value="LysM"/>
</dbReference>
<keyword evidence="4" id="KW-1185">Reference proteome</keyword>
<dbReference type="GO" id="GO:0016787">
    <property type="term" value="F:hydrolase activity"/>
    <property type="evidence" value="ECO:0007669"/>
    <property type="project" value="UniProtKB-KW"/>
</dbReference>
<evidence type="ECO:0000259" key="2">
    <source>
        <dbReference type="PROSITE" id="PS51782"/>
    </source>
</evidence>
<dbReference type="InterPro" id="IPR036779">
    <property type="entry name" value="LysM_dom_sf"/>
</dbReference>
<dbReference type="CDD" id="cd00118">
    <property type="entry name" value="LysM"/>
    <property type="match status" value="1"/>
</dbReference>
<keyword evidence="1" id="KW-0732">Signal</keyword>
<dbReference type="SUPFAM" id="SSF54106">
    <property type="entry name" value="LysM domain"/>
    <property type="match status" value="1"/>
</dbReference>
<dbReference type="Pfam" id="PF07486">
    <property type="entry name" value="Hydrolase_2"/>
    <property type="match status" value="1"/>
</dbReference>
<evidence type="ECO:0000256" key="1">
    <source>
        <dbReference type="SAM" id="SignalP"/>
    </source>
</evidence>
<comment type="caution">
    <text evidence="3">The sequence shown here is derived from an EMBL/GenBank/DDBJ whole genome shotgun (WGS) entry which is preliminary data.</text>
</comment>
<dbReference type="PANTHER" id="PTHR33734">
    <property type="entry name" value="LYSM DOMAIN-CONTAINING GPI-ANCHORED PROTEIN 2"/>
    <property type="match status" value="1"/>
</dbReference>
<sequence length="197" mass="21567">MKKRIWLSSFIVTVTLLVFGFTSTADANSTHTVRSGESLWTIGNHYGVPITSIKRANNKTSNTIFAGERLTIPASVSASDRDLMARLVRAEAEGEPYAGKVAVATVVLNRVDHKDFPNTVRGVINEVSNGHYAFSPVQNGRINRAADAQSIRAVNEALAFRGQGSGSLFFYNPRIATNHWIATRQHTITIGNHVFAR</sequence>
<name>A0ABT5VAY8_9BACI</name>
<feature type="domain" description="LysM" evidence="2">
    <location>
        <begin position="29"/>
        <end position="72"/>
    </location>
</feature>
<organism evidence="3 4">
    <name type="scientific">Alkalihalobacterium chitinilyticum</name>
    <dbReference type="NCBI Taxonomy" id="2980103"/>
    <lineage>
        <taxon>Bacteria</taxon>
        <taxon>Bacillati</taxon>
        <taxon>Bacillota</taxon>
        <taxon>Bacilli</taxon>
        <taxon>Bacillales</taxon>
        <taxon>Bacillaceae</taxon>
        <taxon>Alkalihalobacterium</taxon>
    </lineage>
</organism>
<dbReference type="PROSITE" id="PS51782">
    <property type="entry name" value="LYSM"/>
    <property type="match status" value="1"/>
</dbReference>
<dbReference type="InterPro" id="IPR011105">
    <property type="entry name" value="Cell_wall_hydrolase_SleB"/>
</dbReference>
<feature type="chain" id="PRO_5047216591" evidence="1">
    <location>
        <begin position="28"/>
        <end position="197"/>
    </location>
</feature>
<evidence type="ECO:0000313" key="3">
    <source>
        <dbReference type="EMBL" id="MDE5412615.1"/>
    </source>
</evidence>